<dbReference type="Proteomes" id="UP001362999">
    <property type="component" value="Unassembled WGS sequence"/>
</dbReference>
<evidence type="ECO:0000256" key="1">
    <source>
        <dbReference type="SAM" id="MobiDB-lite"/>
    </source>
</evidence>
<feature type="compositionally biased region" description="Low complexity" evidence="1">
    <location>
        <begin position="342"/>
        <end position="352"/>
    </location>
</feature>
<feature type="region of interest" description="Disordered" evidence="1">
    <location>
        <begin position="425"/>
        <end position="456"/>
    </location>
</feature>
<comment type="caution">
    <text evidence="2">The sequence shown here is derived from an EMBL/GenBank/DDBJ whole genome shotgun (WGS) entry which is preliminary data.</text>
</comment>
<reference evidence="2 3" key="1">
    <citation type="journal article" date="2024" name="J Genomics">
        <title>Draft genome sequencing and assembly of Favolaschia claudopus CIRM-BRFM 2984 isolated from oak limbs.</title>
        <authorList>
            <person name="Navarro D."/>
            <person name="Drula E."/>
            <person name="Chaduli D."/>
            <person name="Cazenave R."/>
            <person name="Ahrendt S."/>
            <person name="Wang J."/>
            <person name="Lipzen A."/>
            <person name="Daum C."/>
            <person name="Barry K."/>
            <person name="Grigoriev I.V."/>
            <person name="Favel A."/>
            <person name="Rosso M.N."/>
            <person name="Martin F."/>
        </authorList>
    </citation>
    <scope>NUCLEOTIDE SEQUENCE [LARGE SCALE GENOMIC DNA]</scope>
    <source>
        <strain evidence="2 3">CIRM-BRFM 2984</strain>
    </source>
</reference>
<sequence>SFLPTIKLRFQGQTAENSASSRPKIVINAGNRSSNTPHTLEDVSDLSSDSDAALEQLVNSLDDEEEYNEDLSATGETLESVFASGTTYVFCPAAHRAQILRIFTRHFCEHPLLPDRSGNLRTAKQIRDAAVFEMYMFCKQRGLREVWAYMWTAWYCPAKYKIMAHASQPDFIGRWRTTMSVENFWRNLKHGNLHHLLHPRLGQLVYLIATEVLPSFEAKMQLFDPNYRQGRGKALTPFQKQFKKGWKKLESRPLGDREYQTNISRWTCSCGQQNSPPNAAFFHEVVRRRTIPFYHHPLLKPKDGSVVDPIKNLSISDGDAVEPATGADAAAALRGVKRKRTTASASTVAEGSSSGGTGSLNNINPMQLSSSPVRPDEYQEEEDVSSQLISITVENSGTMLWLRSMKNNNIGGDVSHMVGDVRHFAGPTTGTRRTTWAKSGNKGSARYTKNTMGYQS</sequence>
<feature type="compositionally biased region" description="Polar residues" evidence="1">
    <location>
        <begin position="428"/>
        <end position="456"/>
    </location>
</feature>
<evidence type="ECO:0000313" key="2">
    <source>
        <dbReference type="EMBL" id="KAK7001226.1"/>
    </source>
</evidence>
<dbReference type="AlphaFoldDB" id="A0AAW0A593"/>
<gene>
    <name evidence="2" type="ORF">R3P38DRAFT_2559331</name>
</gene>
<feature type="region of interest" description="Disordered" evidence="1">
    <location>
        <begin position="335"/>
        <end position="385"/>
    </location>
</feature>
<dbReference type="EMBL" id="JAWWNJ010000084">
    <property type="protein sequence ID" value="KAK7001226.1"/>
    <property type="molecule type" value="Genomic_DNA"/>
</dbReference>
<evidence type="ECO:0000313" key="3">
    <source>
        <dbReference type="Proteomes" id="UP001362999"/>
    </source>
</evidence>
<feature type="compositionally biased region" description="Polar residues" evidence="1">
    <location>
        <begin position="360"/>
        <end position="372"/>
    </location>
</feature>
<proteinExistence type="predicted"/>
<feature type="region of interest" description="Disordered" evidence="1">
    <location>
        <begin position="28"/>
        <end position="48"/>
    </location>
</feature>
<organism evidence="2 3">
    <name type="scientific">Favolaschia claudopus</name>
    <dbReference type="NCBI Taxonomy" id="2862362"/>
    <lineage>
        <taxon>Eukaryota</taxon>
        <taxon>Fungi</taxon>
        <taxon>Dikarya</taxon>
        <taxon>Basidiomycota</taxon>
        <taxon>Agaricomycotina</taxon>
        <taxon>Agaricomycetes</taxon>
        <taxon>Agaricomycetidae</taxon>
        <taxon>Agaricales</taxon>
        <taxon>Marasmiineae</taxon>
        <taxon>Mycenaceae</taxon>
        <taxon>Favolaschia</taxon>
    </lineage>
</organism>
<evidence type="ECO:0008006" key="4">
    <source>
        <dbReference type="Google" id="ProtNLM"/>
    </source>
</evidence>
<keyword evidence="3" id="KW-1185">Reference proteome</keyword>
<feature type="non-terminal residue" evidence="2">
    <location>
        <position position="1"/>
    </location>
</feature>
<accession>A0AAW0A593</accession>
<name>A0AAW0A593_9AGAR</name>
<protein>
    <recommendedName>
        <fullName evidence="4">Transposase</fullName>
    </recommendedName>
</protein>